<dbReference type="InterPro" id="IPR050810">
    <property type="entry name" value="Bact_Secretion_Sys_Channel"/>
</dbReference>
<dbReference type="InterPro" id="IPR038591">
    <property type="entry name" value="NolW-like_sf"/>
</dbReference>
<feature type="domain" description="NolW-like" evidence="6">
    <location>
        <begin position="712"/>
        <end position="820"/>
    </location>
</feature>
<dbReference type="Gene3D" id="3.30.1370.120">
    <property type="match status" value="4"/>
</dbReference>
<dbReference type="PANTHER" id="PTHR30332:SF24">
    <property type="entry name" value="SECRETIN GSPD-RELATED"/>
    <property type="match status" value="1"/>
</dbReference>
<keyword evidence="3" id="KW-0472">Membrane</keyword>
<feature type="chain" id="PRO_5022240843" evidence="5">
    <location>
        <begin position="29"/>
        <end position="871"/>
    </location>
</feature>
<keyword evidence="2 5" id="KW-0732">Signal</keyword>
<gene>
    <name evidence="7" type="ORF">Pan97_26500</name>
</gene>
<name>A0A518C8R0_9BACT</name>
<keyword evidence="8" id="KW-1185">Reference proteome</keyword>
<comment type="subcellular location">
    <subcellularLocation>
        <location evidence="1">Membrane</location>
    </subcellularLocation>
</comment>
<reference evidence="8" key="1">
    <citation type="submission" date="2019-02" db="EMBL/GenBank/DDBJ databases">
        <title>Deep-cultivation of Planctomycetes and their phenomic and genomic characterization uncovers novel biology.</title>
        <authorList>
            <person name="Wiegand S."/>
            <person name="Jogler M."/>
            <person name="Boedeker C."/>
            <person name="Pinto D."/>
            <person name="Vollmers J."/>
            <person name="Rivas-Marin E."/>
            <person name="Kohn T."/>
            <person name="Peeters S.H."/>
            <person name="Heuer A."/>
            <person name="Rast P."/>
            <person name="Oberbeckmann S."/>
            <person name="Bunk B."/>
            <person name="Jeske O."/>
            <person name="Meyerdierks A."/>
            <person name="Storesund J.E."/>
            <person name="Kallscheuer N."/>
            <person name="Luecker S."/>
            <person name="Lage O.M."/>
            <person name="Pohl T."/>
            <person name="Merkel B.J."/>
            <person name="Hornburger P."/>
            <person name="Mueller R.-W."/>
            <person name="Bruemmer F."/>
            <person name="Labrenz M."/>
            <person name="Spormann A.M."/>
            <person name="Op den Camp H."/>
            <person name="Overmann J."/>
            <person name="Amann R."/>
            <person name="Jetten M.S.M."/>
            <person name="Mascher T."/>
            <person name="Medema M.H."/>
            <person name="Devos D.P."/>
            <person name="Kaster A.-K."/>
            <person name="Ovreas L."/>
            <person name="Rohde M."/>
            <person name="Galperin M.Y."/>
            <person name="Jogler C."/>
        </authorList>
    </citation>
    <scope>NUCLEOTIDE SEQUENCE [LARGE SCALE GENOMIC DNA]</scope>
    <source>
        <strain evidence="8">Pan97</strain>
    </source>
</reference>
<evidence type="ECO:0000256" key="2">
    <source>
        <dbReference type="ARBA" id="ARBA00022729"/>
    </source>
</evidence>
<evidence type="ECO:0000256" key="1">
    <source>
        <dbReference type="ARBA" id="ARBA00004370"/>
    </source>
</evidence>
<dbReference type="EMBL" id="CP036289">
    <property type="protein sequence ID" value="QDU75616.1"/>
    <property type="molecule type" value="Genomic_DNA"/>
</dbReference>
<feature type="compositionally biased region" description="Basic and acidic residues" evidence="4">
    <location>
        <begin position="758"/>
        <end position="778"/>
    </location>
</feature>
<evidence type="ECO:0000259" key="6">
    <source>
        <dbReference type="Pfam" id="PF03958"/>
    </source>
</evidence>
<feature type="domain" description="NolW-like" evidence="6">
    <location>
        <begin position="375"/>
        <end position="447"/>
    </location>
</feature>
<dbReference type="AlphaFoldDB" id="A0A518C8R0"/>
<feature type="compositionally biased region" description="Low complexity" evidence="4">
    <location>
        <begin position="741"/>
        <end position="754"/>
    </location>
</feature>
<dbReference type="OrthoDB" id="221929at2"/>
<evidence type="ECO:0000313" key="8">
    <source>
        <dbReference type="Proteomes" id="UP000318626"/>
    </source>
</evidence>
<feature type="region of interest" description="Disordered" evidence="4">
    <location>
        <begin position="740"/>
        <end position="786"/>
    </location>
</feature>
<feature type="signal peptide" evidence="5">
    <location>
        <begin position="1"/>
        <end position="28"/>
    </location>
</feature>
<feature type="compositionally biased region" description="Low complexity" evidence="4">
    <location>
        <begin position="848"/>
        <end position="871"/>
    </location>
</feature>
<dbReference type="PANTHER" id="PTHR30332">
    <property type="entry name" value="PROBABLE GENERAL SECRETION PATHWAY PROTEIN D"/>
    <property type="match status" value="1"/>
</dbReference>
<dbReference type="GO" id="GO:0009306">
    <property type="term" value="P:protein secretion"/>
    <property type="evidence" value="ECO:0007669"/>
    <property type="project" value="TreeGrafter"/>
</dbReference>
<sequence length="871" mass="95283" precursor="true">MYRVSFSLFAFSCGTTALALLGPSTTWAQEVETPVVPSAPVVETFPSSDSGTAEVLPDVDGKLRFSFRGASWREVLDWLAEAGDLSLYIDDVPTGSFTYSDSQYFTVDDAVTRLNLFLLPQGYTLVRKGQLLSVINLGDPRGLQQLNAMARVVSPDELEQLNDHEVVKCFVKLGNVIPTEAINELEPLSLMTTPVVLPKSNQLIITDTAKNLRSVLQVLASMQEPQEDEASIRRFDLKHADAATVLLVAGTHLGIPENETSGIDITITTDTTGKRLYAVGSEEKLKRLDSLIQVVDVPEETEDTPIEKTLVSHPVGGDNLQVVYDVLQTILADKSLRLSMQDSSNSIVALADADTHQLIRDTIEELQAPSIEFSVVELNSVDPYFAVSLVAEMFGVMDEEDRDDNEDRVLPPKVDADPGNRRLFVRGTAEQIRQIEQLVQRLDSRKSSGTDLRFVPLTGPKRQHLLQTAKKSWGGDNCLQILPSEEGAQQQFIERSLHSEEQSSNTKIQSVIPTNSPQDDKPRRKALPIRSDEQPDNGFVLLPEGGDTINTSATVKNVNAPIRSQVVPNGILLQSDDIEALDRFEEHLRMLSAQDKNAISPTVIYYLKYVSAEEAVKMLADLLDGGNALNDSPSDTLVRGSVGSLGGFYGSLLFERDGVTTVTAGTATIVSDARLNRLIVQGTREDIATIESYMKIIDKDASITDIETSGRSRIIELKHAQATEVAEMIREAFPDRVDMSAQRNAQARQANPAPSDNRSNKDDRRGEEDQRGFQEKPTRGSKPTMAVAVHEASNSLVITAPDALFAEVEQLVASVDQRSERAVRVITATNGINLEMIEQVLAEQAGNSPRPSSSSSTRSSASSSSSRSKGR</sequence>
<dbReference type="GO" id="GO:0015627">
    <property type="term" value="C:type II protein secretion system complex"/>
    <property type="evidence" value="ECO:0007669"/>
    <property type="project" value="TreeGrafter"/>
</dbReference>
<feature type="compositionally biased region" description="Polar residues" evidence="4">
    <location>
        <begin position="502"/>
        <end position="517"/>
    </location>
</feature>
<accession>A0A518C8R0</accession>
<dbReference type="Pfam" id="PF03958">
    <property type="entry name" value="Secretin_N"/>
    <property type="match status" value="3"/>
</dbReference>
<feature type="domain" description="NolW-like" evidence="6">
    <location>
        <begin position="602"/>
        <end position="701"/>
    </location>
</feature>
<dbReference type="GO" id="GO:0016020">
    <property type="term" value="C:membrane"/>
    <property type="evidence" value="ECO:0007669"/>
    <property type="project" value="UniProtKB-SubCell"/>
</dbReference>
<evidence type="ECO:0000256" key="5">
    <source>
        <dbReference type="SAM" id="SignalP"/>
    </source>
</evidence>
<evidence type="ECO:0000256" key="3">
    <source>
        <dbReference type="ARBA" id="ARBA00023136"/>
    </source>
</evidence>
<protein>
    <submittedName>
        <fullName evidence="7">Bacterial type II/III secretion system short domain protein</fullName>
    </submittedName>
</protein>
<evidence type="ECO:0000256" key="4">
    <source>
        <dbReference type="SAM" id="MobiDB-lite"/>
    </source>
</evidence>
<dbReference type="InterPro" id="IPR005644">
    <property type="entry name" value="NolW-like"/>
</dbReference>
<dbReference type="KEGG" id="bvo:Pan97_26500"/>
<proteinExistence type="predicted"/>
<feature type="region of interest" description="Disordered" evidence="4">
    <location>
        <begin position="495"/>
        <end position="537"/>
    </location>
</feature>
<evidence type="ECO:0000313" key="7">
    <source>
        <dbReference type="EMBL" id="QDU75616.1"/>
    </source>
</evidence>
<feature type="region of interest" description="Disordered" evidence="4">
    <location>
        <begin position="842"/>
        <end position="871"/>
    </location>
</feature>
<organism evidence="7 8">
    <name type="scientific">Bremerella volcania</name>
    <dbReference type="NCBI Taxonomy" id="2527984"/>
    <lineage>
        <taxon>Bacteria</taxon>
        <taxon>Pseudomonadati</taxon>
        <taxon>Planctomycetota</taxon>
        <taxon>Planctomycetia</taxon>
        <taxon>Pirellulales</taxon>
        <taxon>Pirellulaceae</taxon>
        <taxon>Bremerella</taxon>
    </lineage>
</organism>
<dbReference type="Proteomes" id="UP000318626">
    <property type="component" value="Chromosome"/>
</dbReference>